<dbReference type="AlphaFoldDB" id="A0A232EZS3"/>
<organism evidence="1 2">
    <name type="scientific">Trichomalopsis sarcophagae</name>
    <dbReference type="NCBI Taxonomy" id="543379"/>
    <lineage>
        <taxon>Eukaryota</taxon>
        <taxon>Metazoa</taxon>
        <taxon>Ecdysozoa</taxon>
        <taxon>Arthropoda</taxon>
        <taxon>Hexapoda</taxon>
        <taxon>Insecta</taxon>
        <taxon>Pterygota</taxon>
        <taxon>Neoptera</taxon>
        <taxon>Endopterygota</taxon>
        <taxon>Hymenoptera</taxon>
        <taxon>Apocrita</taxon>
        <taxon>Proctotrupomorpha</taxon>
        <taxon>Chalcidoidea</taxon>
        <taxon>Pteromalidae</taxon>
        <taxon>Pteromalinae</taxon>
        <taxon>Trichomalopsis</taxon>
    </lineage>
</organism>
<evidence type="ECO:0000313" key="2">
    <source>
        <dbReference type="Proteomes" id="UP000215335"/>
    </source>
</evidence>
<sequence length="91" mass="9932">MQSEETGAYTSAPRSYIRMLGAKQPAKVDRGSALVAFFLTMSNSRAGLNLSGVGCDKSFRSVKHSSHFKNDDLNFEEGSSDNKHEAVFVVD</sequence>
<protein>
    <submittedName>
        <fullName evidence="1">Uncharacterized protein</fullName>
    </submittedName>
</protein>
<comment type="caution">
    <text evidence="1">The sequence shown here is derived from an EMBL/GenBank/DDBJ whole genome shotgun (WGS) entry which is preliminary data.</text>
</comment>
<evidence type="ECO:0000313" key="1">
    <source>
        <dbReference type="EMBL" id="OXU23892.1"/>
    </source>
</evidence>
<dbReference type="Proteomes" id="UP000215335">
    <property type="component" value="Unassembled WGS sequence"/>
</dbReference>
<gene>
    <name evidence="1" type="ORF">TSAR_015463</name>
</gene>
<name>A0A232EZS3_9HYME</name>
<proteinExistence type="predicted"/>
<keyword evidence="2" id="KW-1185">Reference proteome</keyword>
<accession>A0A232EZS3</accession>
<dbReference type="EMBL" id="NNAY01001462">
    <property type="protein sequence ID" value="OXU23892.1"/>
    <property type="molecule type" value="Genomic_DNA"/>
</dbReference>
<reference evidence="1 2" key="1">
    <citation type="journal article" date="2017" name="Curr. Biol.">
        <title>The Evolution of Venom by Co-option of Single-Copy Genes.</title>
        <authorList>
            <person name="Martinson E.O."/>
            <person name="Mrinalini"/>
            <person name="Kelkar Y.D."/>
            <person name="Chang C.H."/>
            <person name="Werren J.H."/>
        </authorList>
    </citation>
    <scope>NUCLEOTIDE SEQUENCE [LARGE SCALE GENOMIC DNA]</scope>
    <source>
        <strain evidence="1 2">Alberta</strain>
        <tissue evidence="1">Whole body</tissue>
    </source>
</reference>
<feature type="non-terminal residue" evidence="1">
    <location>
        <position position="91"/>
    </location>
</feature>